<reference evidence="5 6" key="1">
    <citation type="journal article" date="2009" name="Int. J. Syst. Evol. Microbiol.">
        <title>Janibacter hoylei sp. nov., Bacillus isronensis sp. nov. and Bacillus aryabhattai sp. nov., isolated from cryotubes used for collecting air from the upper atmosphere.</title>
        <authorList>
            <person name="Shivaji S."/>
            <person name="Chaturvedi P."/>
            <person name="Begum Z."/>
            <person name="Pindi P.K."/>
            <person name="Manorama R."/>
            <person name="Padmanaban D.A."/>
            <person name="Shouche Y.S."/>
            <person name="Pawar S."/>
            <person name="Vaishampayan P."/>
            <person name="Dutt C.B."/>
            <person name="Datta G.N."/>
            <person name="Manchanda R.K."/>
            <person name="Rao U.R."/>
            <person name="Bhargava P.M."/>
            <person name="Narlikar J.V."/>
        </authorList>
    </citation>
    <scope>NUCLEOTIDE SEQUENCE [LARGE SCALE GENOMIC DNA]</scope>
    <source>
        <strain evidence="5 6">PVAS-1</strain>
    </source>
</reference>
<evidence type="ECO:0000256" key="3">
    <source>
        <dbReference type="ARBA" id="ARBA00023163"/>
    </source>
</evidence>
<proteinExistence type="predicted"/>
<dbReference type="InterPro" id="IPR036390">
    <property type="entry name" value="WH_DNA-bd_sf"/>
</dbReference>
<dbReference type="InterPro" id="IPR000835">
    <property type="entry name" value="HTH_MarR-typ"/>
</dbReference>
<dbReference type="PRINTS" id="PR00598">
    <property type="entry name" value="HTHMARR"/>
</dbReference>
<dbReference type="AlphaFoldDB" id="A0A444B2M4"/>
<dbReference type="PROSITE" id="PS01117">
    <property type="entry name" value="HTH_MARR_1"/>
    <property type="match status" value="1"/>
</dbReference>
<dbReference type="SUPFAM" id="SSF46785">
    <property type="entry name" value="Winged helix' DNA-binding domain"/>
    <property type="match status" value="1"/>
</dbReference>
<evidence type="ECO:0000256" key="2">
    <source>
        <dbReference type="ARBA" id="ARBA00023125"/>
    </source>
</evidence>
<dbReference type="SMART" id="SM00347">
    <property type="entry name" value="HTH_MARR"/>
    <property type="match status" value="1"/>
</dbReference>
<organism evidence="5 6">
    <name type="scientific">Janibacter hoylei PVAS-1</name>
    <dbReference type="NCBI Taxonomy" id="1210046"/>
    <lineage>
        <taxon>Bacteria</taxon>
        <taxon>Bacillati</taxon>
        <taxon>Actinomycetota</taxon>
        <taxon>Actinomycetes</taxon>
        <taxon>Micrococcales</taxon>
        <taxon>Intrasporangiaceae</taxon>
        <taxon>Janibacter</taxon>
    </lineage>
</organism>
<dbReference type="InterPro" id="IPR036388">
    <property type="entry name" value="WH-like_DNA-bd_sf"/>
</dbReference>
<keyword evidence="6" id="KW-1185">Reference proteome</keyword>
<dbReference type="Gene3D" id="1.10.287.100">
    <property type="match status" value="1"/>
</dbReference>
<dbReference type="InterPro" id="IPR052526">
    <property type="entry name" value="HTH-type_Bedaq_tolerance"/>
</dbReference>
<evidence type="ECO:0000259" key="4">
    <source>
        <dbReference type="PROSITE" id="PS50995"/>
    </source>
</evidence>
<evidence type="ECO:0000313" key="6">
    <source>
        <dbReference type="Proteomes" id="UP000288711"/>
    </source>
</evidence>
<comment type="caution">
    <text evidence="5">The sequence shown here is derived from an EMBL/GenBank/DDBJ whole genome shotgun (WGS) entry which is preliminary data.</text>
</comment>
<dbReference type="GO" id="GO:0003677">
    <property type="term" value="F:DNA binding"/>
    <property type="evidence" value="ECO:0007669"/>
    <property type="project" value="UniProtKB-KW"/>
</dbReference>
<dbReference type="InterPro" id="IPR023187">
    <property type="entry name" value="Tscrpt_reg_MarR-type_CS"/>
</dbReference>
<dbReference type="GO" id="GO:0003700">
    <property type="term" value="F:DNA-binding transcription factor activity"/>
    <property type="evidence" value="ECO:0007669"/>
    <property type="project" value="InterPro"/>
</dbReference>
<accession>A0A444B2M4</accession>
<gene>
    <name evidence="5" type="ORF">CWN80_10735</name>
</gene>
<dbReference type="Proteomes" id="UP000288711">
    <property type="component" value="Unassembled WGS sequence"/>
</dbReference>
<dbReference type="EMBL" id="PIPF01000010">
    <property type="protein sequence ID" value="RWU82633.1"/>
    <property type="molecule type" value="Genomic_DNA"/>
</dbReference>
<dbReference type="OrthoDB" id="9804055at2"/>
<name>A0A444B2M4_9MICO</name>
<dbReference type="PANTHER" id="PTHR39515:SF2">
    <property type="entry name" value="HTH-TYPE TRANSCRIPTIONAL REGULATOR RV0880"/>
    <property type="match status" value="1"/>
</dbReference>
<dbReference type="PANTHER" id="PTHR39515">
    <property type="entry name" value="CONSERVED PROTEIN"/>
    <property type="match status" value="1"/>
</dbReference>
<feature type="domain" description="HTH marR-type" evidence="4">
    <location>
        <begin position="23"/>
        <end position="149"/>
    </location>
</feature>
<keyword evidence="3" id="KW-0804">Transcription</keyword>
<sequence>MRAKGEPVAESRALGRAAVGALSEDLRLACMRISRRIRFESTDVIAPHQFSVLARLEDGPLTPRALADIEKVSAPSMTRTVACLADDGLVERHDDPQDGRRVLVELTEQGRTALTQTRRRRDKWMTERVAELTREEQDTLVAASGILGRIAAR</sequence>
<dbReference type="PROSITE" id="PS50995">
    <property type="entry name" value="HTH_MARR_2"/>
    <property type="match status" value="1"/>
</dbReference>
<protein>
    <submittedName>
        <fullName evidence="5">MarR family transcriptional regulator</fullName>
    </submittedName>
</protein>
<dbReference type="Gene3D" id="1.10.10.10">
    <property type="entry name" value="Winged helix-like DNA-binding domain superfamily/Winged helix DNA-binding domain"/>
    <property type="match status" value="1"/>
</dbReference>
<keyword evidence="2" id="KW-0238">DNA-binding</keyword>
<evidence type="ECO:0000313" key="5">
    <source>
        <dbReference type="EMBL" id="RWU82633.1"/>
    </source>
</evidence>
<dbReference type="Pfam" id="PF12802">
    <property type="entry name" value="MarR_2"/>
    <property type="match status" value="1"/>
</dbReference>
<keyword evidence="1" id="KW-0805">Transcription regulation</keyword>
<evidence type="ECO:0000256" key="1">
    <source>
        <dbReference type="ARBA" id="ARBA00023015"/>
    </source>
</evidence>